<feature type="active site" description="Nucleophile" evidence="11 12">
    <location>
        <position position="86"/>
    </location>
</feature>
<keyword evidence="14" id="KW-0808">Transferase</keyword>
<comment type="pathway">
    <text evidence="1 11">Amino-acid biosynthesis; L-histidine biosynthesis; L-histidine from 5-phospho-alpha-D-ribose 1-diphosphate: step 5/9.</text>
</comment>
<proteinExistence type="inferred from homology"/>
<dbReference type="PROSITE" id="PS51273">
    <property type="entry name" value="GATASE_TYPE_1"/>
    <property type="match status" value="1"/>
</dbReference>
<dbReference type="PRINTS" id="PR00096">
    <property type="entry name" value="GATASE"/>
</dbReference>
<dbReference type="AlphaFoldDB" id="A0A095YCI9"/>
<dbReference type="EMBL" id="JRNH01000023">
    <property type="protein sequence ID" value="KGF19958.1"/>
    <property type="molecule type" value="Genomic_DNA"/>
</dbReference>
<evidence type="ECO:0000256" key="10">
    <source>
        <dbReference type="ARBA" id="ARBA00049534"/>
    </source>
</evidence>
<evidence type="ECO:0000313" key="15">
    <source>
        <dbReference type="Proteomes" id="UP000053528"/>
    </source>
</evidence>
<evidence type="ECO:0000256" key="7">
    <source>
        <dbReference type="ARBA" id="ARBA00023239"/>
    </source>
</evidence>
<dbReference type="UniPathway" id="UPA00031">
    <property type="reaction ID" value="UER00010"/>
</dbReference>
<evidence type="ECO:0000256" key="9">
    <source>
        <dbReference type="ARBA" id="ARBA00047838"/>
    </source>
</evidence>
<dbReference type="GO" id="GO:0004359">
    <property type="term" value="F:glutaminase activity"/>
    <property type="evidence" value="ECO:0007669"/>
    <property type="project" value="UniProtKB-EC"/>
</dbReference>
<accession>A0A095YCI9</accession>
<dbReference type="GO" id="GO:0005737">
    <property type="term" value="C:cytoplasm"/>
    <property type="evidence" value="ECO:0007669"/>
    <property type="project" value="UniProtKB-SubCell"/>
</dbReference>
<keyword evidence="6 11" id="KW-0368">Histidine biosynthesis</keyword>
<sequence length="214" mass="23126">MTQGRRPHIAVVDHGAGNVHSVLRAFEHVGADVSLTAESDQLRTADGVVLPGVGAFASVIAALKKGSLLRHLGYRIAGGKPVLGICVGHQVLFTESTEGGTRTAGLDEWPGVVERLTADVVPHMGWNSVTPPQDTQLFRGIEDERFYFVHSYAVQSWDFDVVQPLMKPPMVTWSDHGGPFIAAVENGPLSSVQFHPEKSGEPGAQLIKNWMETL</sequence>
<evidence type="ECO:0000313" key="14">
    <source>
        <dbReference type="EMBL" id="KGF19958.1"/>
    </source>
</evidence>
<comment type="caution">
    <text evidence="14">The sequence shown here is derived from an EMBL/GenBank/DDBJ whole genome shotgun (WGS) entry which is preliminary data.</text>
</comment>
<protein>
    <recommendedName>
        <fullName evidence="11">Imidazole glycerol phosphate synthase subunit HisH</fullName>
        <ecNumber evidence="11">4.3.2.10</ecNumber>
    </recommendedName>
    <alternativeName>
        <fullName evidence="11">IGP synthase glutaminase subunit</fullName>
        <ecNumber evidence="11">3.5.1.2</ecNumber>
    </alternativeName>
    <alternativeName>
        <fullName evidence="11">IGP synthase subunit HisH</fullName>
    </alternativeName>
    <alternativeName>
        <fullName evidence="11">ImGP synthase subunit HisH</fullName>
        <shortName evidence="11">IGPS subunit HisH</shortName>
    </alternativeName>
</protein>
<dbReference type="CDD" id="cd01748">
    <property type="entry name" value="GATase1_IGP_Synthase"/>
    <property type="match status" value="1"/>
</dbReference>
<dbReference type="NCBIfam" id="TIGR01855">
    <property type="entry name" value="IMP_synth_hisH"/>
    <property type="match status" value="1"/>
</dbReference>
<evidence type="ECO:0000256" key="4">
    <source>
        <dbReference type="ARBA" id="ARBA00022801"/>
    </source>
</evidence>
<dbReference type="PANTHER" id="PTHR42701:SF1">
    <property type="entry name" value="IMIDAZOLE GLYCEROL PHOSPHATE SYNTHASE SUBUNIT HISH"/>
    <property type="match status" value="1"/>
</dbReference>
<dbReference type="GO" id="GO:0016829">
    <property type="term" value="F:lyase activity"/>
    <property type="evidence" value="ECO:0007669"/>
    <property type="project" value="UniProtKB-KW"/>
</dbReference>
<evidence type="ECO:0000256" key="11">
    <source>
        <dbReference type="HAMAP-Rule" id="MF_00278"/>
    </source>
</evidence>
<name>A0A095YCI9_9MICC</name>
<dbReference type="GO" id="GO:0000105">
    <property type="term" value="P:L-histidine biosynthetic process"/>
    <property type="evidence" value="ECO:0007669"/>
    <property type="project" value="UniProtKB-UniRule"/>
</dbReference>
<keyword evidence="5 11" id="KW-0315">Glutamine amidotransferase</keyword>
<feature type="domain" description="Glutamine amidotransferase" evidence="13">
    <location>
        <begin position="11"/>
        <end position="210"/>
    </location>
</feature>
<dbReference type="InterPro" id="IPR010139">
    <property type="entry name" value="Imidazole-glycPsynth_HisH"/>
</dbReference>
<comment type="catalytic activity">
    <reaction evidence="10 11">
        <text>L-glutamine + H2O = L-glutamate + NH4(+)</text>
        <dbReference type="Rhea" id="RHEA:15889"/>
        <dbReference type="ChEBI" id="CHEBI:15377"/>
        <dbReference type="ChEBI" id="CHEBI:28938"/>
        <dbReference type="ChEBI" id="CHEBI:29985"/>
        <dbReference type="ChEBI" id="CHEBI:58359"/>
        <dbReference type="EC" id="3.5.1.2"/>
    </reaction>
</comment>
<dbReference type="RefSeq" id="WP_035756990.1">
    <property type="nucleotide sequence ID" value="NZ_JRNH01000023.1"/>
</dbReference>
<evidence type="ECO:0000256" key="2">
    <source>
        <dbReference type="ARBA" id="ARBA00011152"/>
    </source>
</evidence>
<dbReference type="Pfam" id="PF00117">
    <property type="entry name" value="GATase"/>
    <property type="match status" value="1"/>
</dbReference>
<evidence type="ECO:0000256" key="1">
    <source>
        <dbReference type="ARBA" id="ARBA00005091"/>
    </source>
</evidence>
<dbReference type="PANTHER" id="PTHR42701">
    <property type="entry name" value="IMIDAZOLE GLYCEROL PHOSPHATE SYNTHASE SUBUNIT HISH"/>
    <property type="match status" value="1"/>
</dbReference>
<comment type="catalytic activity">
    <reaction evidence="9 11">
        <text>5-[(5-phospho-1-deoxy-D-ribulos-1-ylimino)methylamino]-1-(5-phospho-beta-D-ribosyl)imidazole-4-carboxamide + L-glutamine = D-erythro-1-(imidazol-4-yl)glycerol 3-phosphate + 5-amino-1-(5-phospho-beta-D-ribosyl)imidazole-4-carboxamide + L-glutamate + H(+)</text>
        <dbReference type="Rhea" id="RHEA:24793"/>
        <dbReference type="ChEBI" id="CHEBI:15378"/>
        <dbReference type="ChEBI" id="CHEBI:29985"/>
        <dbReference type="ChEBI" id="CHEBI:58278"/>
        <dbReference type="ChEBI" id="CHEBI:58359"/>
        <dbReference type="ChEBI" id="CHEBI:58475"/>
        <dbReference type="ChEBI" id="CHEBI:58525"/>
        <dbReference type="EC" id="4.3.2.10"/>
    </reaction>
</comment>
<dbReference type="EC" id="3.5.1.2" evidence="11"/>
<evidence type="ECO:0000256" key="6">
    <source>
        <dbReference type="ARBA" id="ARBA00023102"/>
    </source>
</evidence>
<keyword evidence="11" id="KW-0963">Cytoplasm</keyword>
<dbReference type="InterPro" id="IPR029062">
    <property type="entry name" value="Class_I_gatase-like"/>
</dbReference>
<dbReference type="Gene3D" id="3.40.50.880">
    <property type="match status" value="1"/>
</dbReference>
<dbReference type="PIRSF" id="PIRSF000495">
    <property type="entry name" value="Amidotransf_hisH"/>
    <property type="match status" value="1"/>
</dbReference>
<comment type="subcellular location">
    <subcellularLocation>
        <location evidence="11">Cytoplasm</location>
    </subcellularLocation>
</comment>
<dbReference type="HAMAP" id="MF_00278">
    <property type="entry name" value="HisH"/>
    <property type="match status" value="1"/>
</dbReference>
<dbReference type="GO" id="GO:0000107">
    <property type="term" value="F:imidazoleglycerol-phosphate synthase activity"/>
    <property type="evidence" value="ECO:0007669"/>
    <property type="project" value="UniProtKB-UniRule"/>
</dbReference>
<organism evidence="14 15">
    <name type="scientific">Pseudoglutamicibacter albus DNF00011</name>
    <dbReference type="NCBI Taxonomy" id="1401063"/>
    <lineage>
        <taxon>Bacteria</taxon>
        <taxon>Bacillati</taxon>
        <taxon>Actinomycetota</taxon>
        <taxon>Actinomycetes</taxon>
        <taxon>Micrococcales</taxon>
        <taxon>Micrococcaceae</taxon>
        <taxon>Pseudoglutamicibacter</taxon>
    </lineage>
</organism>
<dbReference type="SUPFAM" id="SSF52317">
    <property type="entry name" value="Class I glutamine amidotransferase-like"/>
    <property type="match status" value="1"/>
</dbReference>
<comment type="subunit">
    <text evidence="2 11">Heterodimer of HisH and HisF.</text>
</comment>
<feature type="active site" evidence="11 12">
    <location>
        <position position="195"/>
    </location>
</feature>
<keyword evidence="7 11" id="KW-0456">Lyase</keyword>
<evidence type="ECO:0000259" key="13">
    <source>
        <dbReference type="Pfam" id="PF00117"/>
    </source>
</evidence>
<evidence type="ECO:0000256" key="3">
    <source>
        <dbReference type="ARBA" id="ARBA00022605"/>
    </source>
</evidence>
<keyword evidence="4 11" id="KW-0378">Hydrolase</keyword>
<feature type="active site" evidence="11 12">
    <location>
        <position position="197"/>
    </location>
</feature>
<evidence type="ECO:0000256" key="8">
    <source>
        <dbReference type="ARBA" id="ARBA00025299"/>
    </source>
</evidence>
<gene>
    <name evidence="11" type="primary">hisH</name>
    <name evidence="14" type="ORF">HMPREF2128_08325</name>
</gene>
<keyword evidence="3 11" id="KW-0028">Amino-acid biosynthesis</keyword>
<evidence type="ECO:0000256" key="12">
    <source>
        <dbReference type="PIRSR" id="PIRSR000495-1"/>
    </source>
</evidence>
<dbReference type="EC" id="4.3.2.10" evidence="11"/>
<dbReference type="Proteomes" id="UP000053528">
    <property type="component" value="Unassembled WGS sequence"/>
</dbReference>
<dbReference type="InterPro" id="IPR017926">
    <property type="entry name" value="GATASE"/>
</dbReference>
<reference evidence="14 15" key="1">
    <citation type="submission" date="2014-07" db="EMBL/GenBank/DDBJ databases">
        <authorList>
            <person name="McCorrison J."/>
            <person name="Sanka R."/>
            <person name="Torralba M."/>
            <person name="Gillis M."/>
            <person name="Haft D.H."/>
            <person name="Methe B."/>
            <person name="Sutton G."/>
            <person name="Nelson K.E."/>
        </authorList>
    </citation>
    <scope>NUCLEOTIDE SEQUENCE [LARGE SCALE GENOMIC DNA]</scope>
    <source>
        <strain evidence="14 15">DNF00011</strain>
    </source>
</reference>
<evidence type="ECO:0000256" key="5">
    <source>
        <dbReference type="ARBA" id="ARBA00022962"/>
    </source>
</evidence>
<comment type="function">
    <text evidence="8 11">IGPS catalyzes the conversion of PRFAR and glutamine to IGP, AICAR and glutamate. The HisH subunit catalyzes the hydrolysis of glutamine to glutamate and ammonia as part of the synthesis of IGP and AICAR. The resulting ammonia molecule is channeled to the active site of HisF.</text>
</comment>